<dbReference type="AlphaFoldDB" id="A0A9N9XNJ1"/>
<keyword evidence="5 7" id="KW-0539">Nucleus</keyword>
<dbReference type="GO" id="GO:0033314">
    <property type="term" value="P:mitotic DNA replication checkpoint signaling"/>
    <property type="evidence" value="ECO:0007669"/>
    <property type="project" value="TreeGrafter"/>
</dbReference>
<comment type="similarity">
    <text evidence="2 7">Belongs to the CDC6/cdc18 family.</text>
</comment>
<comment type="function">
    <text evidence="7">Involved in the initiation of DNA replication. Also participates in checkpoint controls that ensure DNA replication is completed before mitosis is initiated.</text>
</comment>
<dbReference type="PANTHER" id="PTHR10763:SF26">
    <property type="entry name" value="CELL DIVISION CONTROL PROTEIN 6 HOMOLOG"/>
    <property type="match status" value="1"/>
</dbReference>
<dbReference type="GO" id="GO:0006270">
    <property type="term" value="P:DNA replication initiation"/>
    <property type="evidence" value="ECO:0007669"/>
    <property type="project" value="UniProtKB-UniRule"/>
</dbReference>
<keyword evidence="6" id="KW-0131">Cell cycle</keyword>
<dbReference type="Gene3D" id="1.10.10.10">
    <property type="entry name" value="Winged helix-like DNA-binding domain superfamily/Winged helix DNA-binding domain"/>
    <property type="match status" value="1"/>
</dbReference>
<keyword evidence="4" id="KW-0235">DNA replication</keyword>
<dbReference type="FunFam" id="3.40.50.300:FF:000547">
    <property type="entry name" value="Cell division control protein"/>
    <property type="match status" value="1"/>
</dbReference>
<dbReference type="Gene3D" id="1.10.8.60">
    <property type="match status" value="1"/>
</dbReference>
<dbReference type="Pfam" id="PF13401">
    <property type="entry name" value="AAA_22"/>
    <property type="match status" value="1"/>
</dbReference>
<keyword evidence="3" id="KW-0132">Cell division</keyword>
<evidence type="ECO:0000256" key="4">
    <source>
        <dbReference type="ARBA" id="ARBA00022705"/>
    </source>
</evidence>
<evidence type="ECO:0000256" key="7">
    <source>
        <dbReference type="PIRNR" id="PIRNR001767"/>
    </source>
</evidence>
<evidence type="ECO:0000256" key="3">
    <source>
        <dbReference type="ARBA" id="ARBA00022618"/>
    </source>
</evidence>
<evidence type="ECO:0000259" key="9">
    <source>
        <dbReference type="SMART" id="SM00382"/>
    </source>
</evidence>
<name>A0A9N9XNJ1_PHYSR</name>
<dbReference type="SUPFAM" id="SSF46785">
    <property type="entry name" value="Winged helix' DNA-binding domain"/>
    <property type="match status" value="1"/>
</dbReference>
<reference evidence="11" key="1">
    <citation type="submission" date="2022-01" db="EMBL/GenBank/DDBJ databases">
        <authorList>
            <person name="King R."/>
        </authorList>
    </citation>
    <scope>NUCLEOTIDE SEQUENCE</scope>
</reference>
<dbReference type="InterPro" id="IPR016314">
    <property type="entry name" value="Cdc6/18"/>
</dbReference>
<evidence type="ECO:0000256" key="5">
    <source>
        <dbReference type="ARBA" id="ARBA00023242"/>
    </source>
</evidence>
<evidence type="ECO:0000256" key="1">
    <source>
        <dbReference type="ARBA" id="ARBA00004123"/>
    </source>
</evidence>
<feature type="domain" description="AAA+ ATPase" evidence="9">
    <location>
        <begin position="183"/>
        <end position="324"/>
    </location>
</feature>
<dbReference type="CDD" id="cd00009">
    <property type="entry name" value="AAA"/>
    <property type="match status" value="1"/>
</dbReference>
<dbReference type="GO" id="GO:0051301">
    <property type="term" value="P:cell division"/>
    <property type="evidence" value="ECO:0007669"/>
    <property type="project" value="UniProtKB-UniRule"/>
</dbReference>
<dbReference type="InterPro" id="IPR054425">
    <property type="entry name" value="Cdc6_ORC1-like_ATPase_lid"/>
</dbReference>
<feature type="compositionally biased region" description="Polar residues" evidence="8">
    <location>
        <begin position="57"/>
        <end position="83"/>
    </location>
</feature>
<dbReference type="PANTHER" id="PTHR10763">
    <property type="entry name" value="CELL DIVISION CONTROL PROTEIN 6-RELATED"/>
    <property type="match status" value="1"/>
</dbReference>
<dbReference type="InterPro" id="IPR015163">
    <property type="entry name" value="Cdc6_C"/>
</dbReference>
<evidence type="ECO:0000313" key="12">
    <source>
        <dbReference type="Proteomes" id="UP001153712"/>
    </source>
</evidence>
<feature type="domain" description="Cdc6 C-terminal" evidence="10">
    <location>
        <begin position="447"/>
        <end position="527"/>
    </location>
</feature>
<dbReference type="SMART" id="SM01074">
    <property type="entry name" value="Cdc6_C"/>
    <property type="match status" value="1"/>
</dbReference>
<proteinExistence type="inferred from homology"/>
<dbReference type="GO" id="GO:0003688">
    <property type="term" value="F:DNA replication origin binding"/>
    <property type="evidence" value="ECO:0007669"/>
    <property type="project" value="TreeGrafter"/>
</dbReference>
<keyword evidence="12" id="KW-1185">Reference proteome</keyword>
<sequence>MASTRYSLRSAEKRQTNYNNKTKSDIIYIIDSSDEEELTDSDSQHSTPRKTKAKFNNCDSTPPKQSKLNSISKNRKQFTSPVKTPSLERLSLVSPKKPKSSKKNLFKENESHSENTTRAESLNATKTSDSEPKHDEILPKTTPSAYQYARQALHGTFPTEMPGREKELAKLKSFIDEHLKHKTSGSIYVSGPPGTGKTASLNVILSELNVDSKVTHVYVNCTAIKSPNAIYSRIMNELKLTNKTEKNHVATIEAYLKRKHQPILLVLDEIDQLETKNQSILYTIFEWPSKPNSQLVLIGIANALDLTDRILPRLQTRCELKPELLHFAPYTKAQIVDIFTSRLKAAGVLDVFSPTAVQLLAGKVASISGDIRRALDIGRRVIELADRSRKDGALKSMENLASELINEETNSVDLKQVLTVLNNVYGTSQNLNGNVDDSIPLQQKIIICSLLLMLKKLKNKDITIGKLHDVYKRVCGKRKIGSVDQAEFVGLCSLIETRGILSITNKKEPRLNKVSLLWDEEEVTNVLKDKQLISEILQDTSCLGKF</sequence>
<dbReference type="InterPro" id="IPR003593">
    <property type="entry name" value="AAA+_ATPase"/>
</dbReference>
<organism evidence="11 12">
    <name type="scientific">Phyllotreta striolata</name>
    <name type="common">Striped flea beetle</name>
    <name type="synonym">Crioceris striolata</name>
    <dbReference type="NCBI Taxonomy" id="444603"/>
    <lineage>
        <taxon>Eukaryota</taxon>
        <taxon>Metazoa</taxon>
        <taxon>Ecdysozoa</taxon>
        <taxon>Arthropoda</taxon>
        <taxon>Hexapoda</taxon>
        <taxon>Insecta</taxon>
        <taxon>Pterygota</taxon>
        <taxon>Neoptera</taxon>
        <taxon>Endopterygota</taxon>
        <taxon>Coleoptera</taxon>
        <taxon>Polyphaga</taxon>
        <taxon>Cucujiformia</taxon>
        <taxon>Chrysomeloidea</taxon>
        <taxon>Chrysomelidae</taxon>
        <taxon>Galerucinae</taxon>
        <taxon>Alticini</taxon>
        <taxon>Phyllotreta</taxon>
    </lineage>
</organism>
<feature type="compositionally biased region" description="Basic and acidic residues" evidence="8">
    <location>
        <begin position="105"/>
        <end position="117"/>
    </location>
</feature>
<dbReference type="SMART" id="SM00382">
    <property type="entry name" value="AAA"/>
    <property type="match status" value="1"/>
</dbReference>
<dbReference type="GO" id="GO:0005634">
    <property type="term" value="C:nucleus"/>
    <property type="evidence" value="ECO:0007669"/>
    <property type="project" value="UniProtKB-SubCell"/>
</dbReference>
<evidence type="ECO:0000256" key="8">
    <source>
        <dbReference type="SAM" id="MobiDB-lite"/>
    </source>
</evidence>
<dbReference type="EMBL" id="OU900095">
    <property type="protein sequence ID" value="CAG9858397.1"/>
    <property type="molecule type" value="Genomic_DNA"/>
</dbReference>
<gene>
    <name evidence="11" type="ORF">PHYEVI_LOCUS4786</name>
</gene>
<dbReference type="InterPro" id="IPR036388">
    <property type="entry name" value="WH-like_DNA-bd_sf"/>
</dbReference>
<evidence type="ECO:0000256" key="6">
    <source>
        <dbReference type="ARBA" id="ARBA00023306"/>
    </source>
</evidence>
<dbReference type="GO" id="GO:0016887">
    <property type="term" value="F:ATP hydrolysis activity"/>
    <property type="evidence" value="ECO:0007669"/>
    <property type="project" value="InterPro"/>
</dbReference>
<dbReference type="Proteomes" id="UP001153712">
    <property type="component" value="Chromosome 2"/>
</dbReference>
<protein>
    <recommendedName>
        <fullName evidence="7">Cell division control protein</fullName>
    </recommendedName>
</protein>
<dbReference type="Pfam" id="PF22606">
    <property type="entry name" value="Cdc6-ORC-like_ATPase_lid"/>
    <property type="match status" value="1"/>
</dbReference>
<dbReference type="InterPro" id="IPR049945">
    <property type="entry name" value="AAA_22"/>
</dbReference>
<feature type="region of interest" description="Disordered" evidence="8">
    <location>
        <begin position="1"/>
        <end position="139"/>
    </location>
</feature>
<dbReference type="FunFam" id="1.10.10.10:FF:000265">
    <property type="entry name" value="Cell division control protein"/>
    <property type="match status" value="1"/>
</dbReference>
<evidence type="ECO:0000313" key="11">
    <source>
        <dbReference type="EMBL" id="CAG9858397.1"/>
    </source>
</evidence>
<dbReference type="Pfam" id="PF09079">
    <property type="entry name" value="WHD_Cdc6"/>
    <property type="match status" value="1"/>
</dbReference>
<feature type="compositionally biased region" description="Polar residues" evidence="8">
    <location>
        <begin position="118"/>
        <end position="127"/>
    </location>
</feature>
<feature type="compositionally biased region" description="Basic and acidic residues" evidence="8">
    <location>
        <begin position="128"/>
        <end position="138"/>
    </location>
</feature>
<evidence type="ECO:0000259" key="10">
    <source>
        <dbReference type="SMART" id="SM01074"/>
    </source>
</evidence>
<dbReference type="InterPro" id="IPR027417">
    <property type="entry name" value="P-loop_NTPase"/>
</dbReference>
<dbReference type="Gene3D" id="3.40.50.300">
    <property type="entry name" value="P-loop containing nucleotide triphosphate hydrolases"/>
    <property type="match status" value="1"/>
</dbReference>
<dbReference type="SUPFAM" id="SSF52540">
    <property type="entry name" value="P-loop containing nucleoside triphosphate hydrolases"/>
    <property type="match status" value="1"/>
</dbReference>
<comment type="subcellular location">
    <subcellularLocation>
        <location evidence="1 7">Nucleus</location>
    </subcellularLocation>
</comment>
<dbReference type="InterPro" id="IPR036390">
    <property type="entry name" value="WH_DNA-bd_sf"/>
</dbReference>
<dbReference type="PIRSF" id="PIRSF001767">
    <property type="entry name" value="Cdc6"/>
    <property type="match status" value="1"/>
</dbReference>
<evidence type="ECO:0000256" key="2">
    <source>
        <dbReference type="ARBA" id="ARBA00006184"/>
    </source>
</evidence>
<accession>A0A9N9XNJ1</accession>
<dbReference type="InterPro" id="IPR050311">
    <property type="entry name" value="ORC1/CDC6"/>
</dbReference>
<dbReference type="CDD" id="cd08768">
    <property type="entry name" value="Cdc6_C"/>
    <property type="match status" value="1"/>
</dbReference>
<dbReference type="OrthoDB" id="1926878at2759"/>